<proteinExistence type="predicted"/>
<feature type="compositionally biased region" description="Basic and acidic residues" evidence="1">
    <location>
        <begin position="196"/>
        <end position="205"/>
    </location>
</feature>
<evidence type="ECO:0000313" key="3">
    <source>
        <dbReference type="EMBL" id="KAK3356822.1"/>
    </source>
</evidence>
<reference evidence="3" key="2">
    <citation type="submission" date="2023-06" db="EMBL/GenBank/DDBJ databases">
        <authorList>
            <consortium name="Lawrence Berkeley National Laboratory"/>
            <person name="Haridas S."/>
            <person name="Hensen N."/>
            <person name="Bonometti L."/>
            <person name="Westerberg I."/>
            <person name="Brannstrom I.O."/>
            <person name="Guillou S."/>
            <person name="Cros-Aarteil S."/>
            <person name="Calhoun S."/>
            <person name="Kuo A."/>
            <person name="Mondo S."/>
            <person name="Pangilinan J."/>
            <person name="Riley R."/>
            <person name="Labutti K."/>
            <person name="Andreopoulos B."/>
            <person name="Lipzen A."/>
            <person name="Chen C."/>
            <person name="Yanf M."/>
            <person name="Daum C."/>
            <person name="Ng V."/>
            <person name="Clum A."/>
            <person name="Steindorff A."/>
            <person name="Ohm R."/>
            <person name="Martin F."/>
            <person name="Silar P."/>
            <person name="Natvig D."/>
            <person name="Lalanne C."/>
            <person name="Gautier V."/>
            <person name="Ament-Velasquez S.L."/>
            <person name="Kruys A."/>
            <person name="Hutchinson M.I."/>
            <person name="Powell A.J."/>
            <person name="Barry K."/>
            <person name="Miller A.N."/>
            <person name="Grigoriev I.V."/>
            <person name="Debuchy R."/>
            <person name="Gladieux P."/>
            <person name="Thoren M.H."/>
            <person name="Johannesson H."/>
        </authorList>
    </citation>
    <scope>NUCLEOTIDE SEQUENCE</scope>
    <source>
        <strain evidence="3">CBS 955.72</strain>
    </source>
</reference>
<feature type="region of interest" description="Disordered" evidence="1">
    <location>
        <begin position="184"/>
        <end position="205"/>
    </location>
</feature>
<organism evidence="3 4">
    <name type="scientific">Lasiosphaeria hispida</name>
    <dbReference type="NCBI Taxonomy" id="260671"/>
    <lineage>
        <taxon>Eukaryota</taxon>
        <taxon>Fungi</taxon>
        <taxon>Dikarya</taxon>
        <taxon>Ascomycota</taxon>
        <taxon>Pezizomycotina</taxon>
        <taxon>Sordariomycetes</taxon>
        <taxon>Sordariomycetidae</taxon>
        <taxon>Sordariales</taxon>
        <taxon>Lasiosphaeriaceae</taxon>
        <taxon>Lasiosphaeria</taxon>
    </lineage>
</organism>
<evidence type="ECO:0000256" key="1">
    <source>
        <dbReference type="SAM" id="MobiDB-lite"/>
    </source>
</evidence>
<dbReference type="Proteomes" id="UP001275084">
    <property type="component" value="Unassembled WGS sequence"/>
</dbReference>
<accession>A0AAJ0HKZ2</accession>
<evidence type="ECO:0000313" key="4">
    <source>
        <dbReference type="Proteomes" id="UP001275084"/>
    </source>
</evidence>
<reference evidence="3" key="1">
    <citation type="journal article" date="2023" name="Mol. Phylogenet. Evol.">
        <title>Genome-scale phylogeny and comparative genomics of the fungal order Sordariales.</title>
        <authorList>
            <person name="Hensen N."/>
            <person name="Bonometti L."/>
            <person name="Westerberg I."/>
            <person name="Brannstrom I.O."/>
            <person name="Guillou S."/>
            <person name="Cros-Aarteil S."/>
            <person name="Calhoun S."/>
            <person name="Haridas S."/>
            <person name="Kuo A."/>
            <person name="Mondo S."/>
            <person name="Pangilinan J."/>
            <person name="Riley R."/>
            <person name="LaButti K."/>
            <person name="Andreopoulos B."/>
            <person name="Lipzen A."/>
            <person name="Chen C."/>
            <person name="Yan M."/>
            <person name="Daum C."/>
            <person name="Ng V."/>
            <person name="Clum A."/>
            <person name="Steindorff A."/>
            <person name="Ohm R.A."/>
            <person name="Martin F."/>
            <person name="Silar P."/>
            <person name="Natvig D.O."/>
            <person name="Lalanne C."/>
            <person name="Gautier V."/>
            <person name="Ament-Velasquez S.L."/>
            <person name="Kruys A."/>
            <person name="Hutchinson M.I."/>
            <person name="Powell A.J."/>
            <person name="Barry K."/>
            <person name="Miller A.N."/>
            <person name="Grigoriev I.V."/>
            <person name="Debuchy R."/>
            <person name="Gladieux P."/>
            <person name="Hiltunen Thoren M."/>
            <person name="Johannesson H."/>
        </authorList>
    </citation>
    <scope>NUCLEOTIDE SEQUENCE</scope>
    <source>
        <strain evidence="3">CBS 955.72</strain>
    </source>
</reference>
<protein>
    <recommendedName>
        <fullName evidence="2">Pyrroloquinoline quinone-dependent pyranose dehydrogenase beta-propeller domain-containing protein</fullName>
    </recommendedName>
</protein>
<dbReference type="InterPro" id="IPR054539">
    <property type="entry name" value="Beta-prop_PDH"/>
</dbReference>
<feature type="domain" description="Pyrroloquinoline quinone-dependent pyranose dehydrogenase beta-propeller" evidence="2">
    <location>
        <begin position="158"/>
        <end position="196"/>
    </location>
</feature>
<dbReference type="EMBL" id="JAUIQD010000003">
    <property type="protein sequence ID" value="KAK3356822.1"/>
    <property type="molecule type" value="Genomic_DNA"/>
</dbReference>
<gene>
    <name evidence="3" type="ORF">B0T25DRAFT_630036</name>
</gene>
<sequence length="228" mass="23929">MCRVASVPRNFLSVVEAHTASCRPRGGCAVLHLRQRALPAPGGGGAQDAIAAGLSSPRHVVIDTAGNLLVAEGGSGSVQRLVLKDDGTSVCVTSKSVTKDRSTSHGIALNADGKTLFTSSLSSIIKVARGFNGNIDTATTSQSVGRSMITFSISKSLTTHAYVAFQGSWNRNPADGYRVARVTFKDGPGGGPQQQDRPDYDHGEHGLMSQQLLPPCCVKYWHTVIGLA</sequence>
<dbReference type="Gene3D" id="2.120.10.30">
    <property type="entry name" value="TolB, C-terminal domain"/>
    <property type="match status" value="1"/>
</dbReference>
<evidence type="ECO:0000259" key="2">
    <source>
        <dbReference type="Pfam" id="PF22807"/>
    </source>
</evidence>
<comment type="caution">
    <text evidence="3">The sequence shown here is derived from an EMBL/GenBank/DDBJ whole genome shotgun (WGS) entry which is preliminary data.</text>
</comment>
<dbReference type="SUPFAM" id="SSF50952">
    <property type="entry name" value="Soluble quinoprotein glucose dehydrogenase"/>
    <property type="match status" value="1"/>
</dbReference>
<feature type="domain" description="Pyrroloquinoline quinone-dependent pyranose dehydrogenase beta-propeller" evidence="2">
    <location>
        <begin position="48"/>
        <end position="125"/>
    </location>
</feature>
<dbReference type="InterPro" id="IPR011041">
    <property type="entry name" value="Quinoprot_gluc/sorb_DH_b-prop"/>
</dbReference>
<dbReference type="Pfam" id="PF22807">
    <property type="entry name" value="TrAA12"/>
    <property type="match status" value="2"/>
</dbReference>
<name>A0AAJ0HKZ2_9PEZI</name>
<dbReference type="InterPro" id="IPR011042">
    <property type="entry name" value="6-blade_b-propeller_TolB-like"/>
</dbReference>
<keyword evidence="4" id="KW-1185">Reference proteome</keyword>
<dbReference type="AlphaFoldDB" id="A0AAJ0HKZ2"/>